<dbReference type="GO" id="GO:0005634">
    <property type="term" value="C:nucleus"/>
    <property type="evidence" value="ECO:0007669"/>
    <property type="project" value="TreeGrafter"/>
</dbReference>
<dbReference type="GeneID" id="68108582"/>
<dbReference type="VEuPathDB" id="AmoebaDB:NF0080930"/>
<evidence type="ECO:0000256" key="3">
    <source>
        <dbReference type="SAM" id="MobiDB-lite"/>
    </source>
</evidence>
<sequence>MLQKNHHITSSSLIGKRTREDSRSIITSNPSSHHEWWRILRVHPPNHHDGHTNHPPNHHDGHTNHPPNHHDHFPPPLEREQDIEQEIEEFKVEHCEKALTLFRRSLSKHQATLQKYQQQDQQQQQQPFRMKNKEASSISYFSVQEQEPKQETPPSLPSARVKKENNNNNNNNNHLFVRPGTHHHHLKNTLALTVFSSDLFKLQYTHFEYLKNDEFSVDYGEYEKYFDDLSFVENQNNKAKKSEYNMFSRYYLEIMSETVYRSMADKMYDRYGDDEMVWNKMVQDFMKEYENEYGSLFLHVMNKEQESEKNLFKRERAQKTQECEGSLETMWITTAKSLCFKCMRFDCPIHMIEYKACVRDPADKRVVLKFNDKEIIERILDKLFKKQHELIESKQITLIPCCEHENKCHVYYYTQQWSSTSSMKVASYNDWTEIDKELALNSIYIYGEQIMGILNGSQTSLHKNICQQPIRDVFCQISRHHRKPCSEIAQFLKDWFYKNSLLKQHVAMTTRDNSTIPLEKLPTLRRMAPSFLSPQEQALLTIQTPKRVSDRTVICNRNQPVIYNPCQCALLNVSECTCVKNGTYCTKLCHCFTTDNMFHKVYKDMPCPGGKKCWCKIFSRTCSDQCGRKCHPYQFTKKFFKKCAVGLSQINGLGLFTLEDIETGSLIMEYVGELVSYDELNRRDILCKVFQSCYVFDLKQGLGVDAYRKGNESRFVNGADRPVKFKGAKNNCMPKVVFDSEMHDYRIGIFALEKIKDPNCCFLMATISGIPC</sequence>
<dbReference type="Pfam" id="PF00856">
    <property type="entry name" value="SET"/>
    <property type="match status" value="1"/>
</dbReference>
<proteinExistence type="predicted"/>
<dbReference type="PANTHER" id="PTHR45747:SF4">
    <property type="entry name" value="HISTONE-LYSINE N-METHYLTRANSFERASE E(Z)"/>
    <property type="match status" value="1"/>
</dbReference>
<name>A0A6A5BWJ7_NAEFO</name>
<dbReference type="InterPro" id="IPR046341">
    <property type="entry name" value="SET_dom_sf"/>
</dbReference>
<feature type="region of interest" description="Disordered" evidence="3">
    <location>
        <begin position="113"/>
        <end position="172"/>
    </location>
</feature>
<dbReference type="GO" id="GO:0031507">
    <property type="term" value="P:heterochromatin formation"/>
    <property type="evidence" value="ECO:0007669"/>
    <property type="project" value="TreeGrafter"/>
</dbReference>
<dbReference type="RefSeq" id="XP_044564409.1">
    <property type="nucleotide sequence ID" value="XM_044704292.1"/>
</dbReference>
<dbReference type="GO" id="GO:0003682">
    <property type="term" value="F:chromatin binding"/>
    <property type="evidence" value="ECO:0007669"/>
    <property type="project" value="TreeGrafter"/>
</dbReference>
<dbReference type="SUPFAM" id="SSF82199">
    <property type="entry name" value="SET domain"/>
    <property type="match status" value="1"/>
</dbReference>
<evidence type="ECO:0000256" key="2">
    <source>
        <dbReference type="ARBA" id="ARBA00023163"/>
    </source>
</evidence>
<keyword evidence="2" id="KW-0804">Transcription</keyword>
<feature type="region of interest" description="Disordered" evidence="3">
    <location>
        <begin position="1"/>
        <end position="30"/>
    </location>
</feature>
<dbReference type="InterPro" id="IPR045318">
    <property type="entry name" value="EZH1/2-like"/>
</dbReference>
<accession>A0A6A5BWJ7</accession>
<reference evidence="5 6" key="1">
    <citation type="journal article" date="2019" name="Sci. Rep.">
        <title>Nanopore sequencing improves the draft genome of the human pathogenic amoeba Naegleria fowleri.</title>
        <authorList>
            <person name="Liechti N."/>
            <person name="Schurch N."/>
            <person name="Bruggmann R."/>
            <person name="Wittwer M."/>
        </authorList>
    </citation>
    <scope>NUCLEOTIDE SEQUENCE [LARGE SCALE GENOMIC DNA]</scope>
    <source>
        <strain evidence="5 6">ATCC 30894</strain>
    </source>
</reference>
<protein>
    <recommendedName>
        <fullName evidence="4">SET domain-containing protein</fullName>
    </recommendedName>
</protein>
<dbReference type="InterPro" id="IPR001214">
    <property type="entry name" value="SET_dom"/>
</dbReference>
<dbReference type="OrthoDB" id="6141102at2759"/>
<feature type="compositionally biased region" description="Low complexity" evidence="3">
    <location>
        <begin position="113"/>
        <end position="126"/>
    </location>
</feature>
<dbReference type="VEuPathDB" id="AmoebaDB:FDP41_001364"/>
<organism evidence="5 6">
    <name type="scientific">Naegleria fowleri</name>
    <name type="common">Brain eating amoeba</name>
    <dbReference type="NCBI Taxonomy" id="5763"/>
    <lineage>
        <taxon>Eukaryota</taxon>
        <taxon>Discoba</taxon>
        <taxon>Heterolobosea</taxon>
        <taxon>Tetramitia</taxon>
        <taxon>Eutetramitia</taxon>
        <taxon>Vahlkampfiidae</taxon>
        <taxon>Naegleria</taxon>
    </lineage>
</organism>
<evidence type="ECO:0000313" key="6">
    <source>
        <dbReference type="Proteomes" id="UP000444721"/>
    </source>
</evidence>
<comment type="caution">
    <text evidence="5">The sequence shown here is derived from an EMBL/GenBank/DDBJ whole genome shotgun (WGS) entry which is preliminary data.</text>
</comment>
<dbReference type="OMA" id="RFDHINN"/>
<gene>
    <name evidence="5" type="ORF">FDP41_001364</name>
</gene>
<evidence type="ECO:0000259" key="4">
    <source>
        <dbReference type="PROSITE" id="PS50280"/>
    </source>
</evidence>
<dbReference type="VEuPathDB" id="AmoebaDB:NfTy_029820"/>
<dbReference type="PROSITE" id="PS50280">
    <property type="entry name" value="SET"/>
    <property type="match status" value="1"/>
</dbReference>
<dbReference type="AlphaFoldDB" id="A0A6A5BWJ7"/>
<evidence type="ECO:0000256" key="1">
    <source>
        <dbReference type="ARBA" id="ARBA00023015"/>
    </source>
</evidence>
<feature type="region of interest" description="Disordered" evidence="3">
    <location>
        <begin position="46"/>
        <end position="76"/>
    </location>
</feature>
<evidence type="ECO:0000313" key="5">
    <source>
        <dbReference type="EMBL" id="KAF0979696.1"/>
    </source>
</evidence>
<dbReference type="GO" id="GO:0046976">
    <property type="term" value="F:histone H3K27 methyltransferase activity"/>
    <property type="evidence" value="ECO:0007669"/>
    <property type="project" value="TreeGrafter"/>
</dbReference>
<dbReference type="EMBL" id="VFQX01000023">
    <property type="protein sequence ID" value="KAF0979696.1"/>
    <property type="molecule type" value="Genomic_DNA"/>
</dbReference>
<dbReference type="SMART" id="SM00317">
    <property type="entry name" value="SET"/>
    <property type="match status" value="1"/>
</dbReference>
<keyword evidence="6" id="KW-1185">Reference proteome</keyword>
<feature type="domain" description="SET" evidence="4">
    <location>
        <begin position="641"/>
        <end position="766"/>
    </location>
</feature>
<feature type="compositionally biased region" description="Polar residues" evidence="3">
    <location>
        <begin position="135"/>
        <end position="145"/>
    </location>
</feature>
<dbReference type="Proteomes" id="UP000444721">
    <property type="component" value="Unassembled WGS sequence"/>
</dbReference>
<dbReference type="PANTHER" id="PTHR45747">
    <property type="entry name" value="HISTONE-LYSINE N-METHYLTRANSFERASE E(Z)"/>
    <property type="match status" value="1"/>
</dbReference>
<keyword evidence="1" id="KW-0805">Transcription regulation</keyword>
<dbReference type="Gene3D" id="2.170.270.10">
    <property type="entry name" value="SET domain"/>
    <property type="match status" value="1"/>
</dbReference>